<dbReference type="PANTHER" id="PTHR30217">
    <property type="entry name" value="PEPTIDASE U32 FAMILY"/>
    <property type="match status" value="1"/>
</dbReference>
<dbReference type="InterPro" id="IPR001539">
    <property type="entry name" value="Peptidase_U32"/>
</dbReference>
<reference evidence="5" key="2">
    <citation type="submission" date="2021-04" db="EMBL/GenBank/DDBJ databases">
        <authorList>
            <person name="Dong X."/>
        </authorList>
    </citation>
    <scope>NUCLEOTIDE SEQUENCE</scope>
    <source>
        <strain evidence="5">ZWT</strain>
    </source>
</reference>
<gene>
    <name evidence="5" type="ORF">KDK92_14190</name>
</gene>
<dbReference type="Pfam" id="PF16325">
    <property type="entry name" value="Peptidase_U32_C"/>
    <property type="match status" value="1"/>
</dbReference>
<organism evidence="5 6">
    <name type="scientific">Oceanirhabdus seepicola</name>
    <dbReference type="NCBI Taxonomy" id="2828781"/>
    <lineage>
        <taxon>Bacteria</taxon>
        <taxon>Bacillati</taxon>
        <taxon>Bacillota</taxon>
        <taxon>Clostridia</taxon>
        <taxon>Eubacteriales</taxon>
        <taxon>Clostridiaceae</taxon>
        <taxon>Oceanirhabdus</taxon>
    </lineage>
</organism>
<dbReference type="InterPro" id="IPR032525">
    <property type="entry name" value="Peptidase_U32_C"/>
</dbReference>
<evidence type="ECO:0000256" key="3">
    <source>
        <dbReference type="ARBA" id="ARBA00038374"/>
    </source>
</evidence>
<dbReference type="PANTHER" id="PTHR30217:SF6">
    <property type="entry name" value="TRNA HYDROXYLATION PROTEIN P"/>
    <property type="match status" value="1"/>
</dbReference>
<dbReference type="PROSITE" id="PS01276">
    <property type="entry name" value="PEPTIDASE_U32"/>
    <property type="match status" value="1"/>
</dbReference>
<feature type="domain" description="Peptidase family U32 C-terminal" evidence="4">
    <location>
        <begin position="320"/>
        <end position="399"/>
    </location>
</feature>
<accession>A0A9J6P510</accession>
<keyword evidence="1" id="KW-0645">Protease</keyword>
<dbReference type="GO" id="GO:0008233">
    <property type="term" value="F:peptidase activity"/>
    <property type="evidence" value="ECO:0007669"/>
    <property type="project" value="UniProtKB-KW"/>
</dbReference>
<dbReference type="Gene3D" id="2.40.30.10">
    <property type="entry name" value="Translation factors"/>
    <property type="match status" value="1"/>
</dbReference>
<dbReference type="GO" id="GO:0006508">
    <property type="term" value="P:proteolysis"/>
    <property type="evidence" value="ECO:0007669"/>
    <property type="project" value="UniProtKB-KW"/>
</dbReference>
<dbReference type="InterPro" id="IPR051454">
    <property type="entry name" value="RNA/ubiquinone_mod_enzymes"/>
</dbReference>
<name>A0A9J6P510_9CLOT</name>
<comment type="caution">
    <text evidence="5">The sequence shown here is derived from an EMBL/GenBank/DDBJ whole genome shotgun (WGS) entry which is preliminary data.</text>
</comment>
<keyword evidence="6" id="KW-1185">Reference proteome</keyword>
<dbReference type="AlphaFoldDB" id="A0A9J6P510"/>
<dbReference type="Proteomes" id="UP001056429">
    <property type="component" value="Unassembled WGS sequence"/>
</dbReference>
<keyword evidence="2" id="KW-0378">Hydrolase</keyword>
<comment type="similarity">
    <text evidence="3">Belongs to the peptidase U32 family.</text>
</comment>
<protein>
    <submittedName>
        <fullName evidence="5">U32 family peptidase</fullName>
    </submittedName>
</protein>
<dbReference type="EMBL" id="JAGSOJ010000003">
    <property type="protein sequence ID" value="MCM1990877.1"/>
    <property type="molecule type" value="Genomic_DNA"/>
</dbReference>
<dbReference type="RefSeq" id="WP_250859989.1">
    <property type="nucleotide sequence ID" value="NZ_JAGSOJ010000003.1"/>
</dbReference>
<evidence type="ECO:0000256" key="2">
    <source>
        <dbReference type="ARBA" id="ARBA00022801"/>
    </source>
</evidence>
<dbReference type="Pfam" id="PF01136">
    <property type="entry name" value="Peptidase_U32"/>
    <property type="match status" value="1"/>
</dbReference>
<evidence type="ECO:0000313" key="6">
    <source>
        <dbReference type="Proteomes" id="UP001056429"/>
    </source>
</evidence>
<sequence>MFKPEILAPAGNLDKLKTAINFGADAVYLGGHKLNLRAFANNFNYEQLKEGVEYAHVRGKRVYVTLNAFPHNEDFEGLEEYLKELEELNVDAIIVADPGIFMIAKQTVPNMELHLSTQANTVNYKTCQYWYKQGVKRIVLARELTMDEIKELKKNLPEGCEIEAFVHGAMCISYSGRCLLSNYMVGRDANRGACAQPCRYKYHLMEEKRKEEYFPVYEDERGTYIMNSKDMCMIEHIPALVESGIDSLKIEGRMKSIFYVASVVKAYREALDSYFENPEGYEFNPKWMDLLMRPSHRTYHTGFYFGKENMQVYDSSAYERGYDIIGIVRSYENGIVTIEQRNKIVNGDSAEVMKPKGDNLHVHLRNMKDENGNEIESANKPQMIFTAEVDGMIEKNDIIVKCKGEK</sequence>
<evidence type="ECO:0000259" key="4">
    <source>
        <dbReference type="Pfam" id="PF16325"/>
    </source>
</evidence>
<evidence type="ECO:0000256" key="1">
    <source>
        <dbReference type="ARBA" id="ARBA00022670"/>
    </source>
</evidence>
<evidence type="ECO:0000313" key="5">
    <source>
        <dbReference type="EMBL" id="MCM1990877.1"/>
    </source>
</evidence>
<proteinExistence type="inferred from homology"/>
<reference evidence="5" key="1">
    <citation type="journal article" date="2021" name="mSystems">
        <title>Bacteria and Archaea Synergistically Convert Glycine Betaine to Biogenic Methane in the Formosa Cold Seep of the South China Sea.</title>
        <authorList>
            <person name="Li L."/>
            <person name="Zhang W."/>
            <person name="Zhang S."/>
            <person name="Song L."/>
            <person name="Sun Q."/>
            <person name="Zhang H."/>
            <person name="Xiang H."/>
            <person name="Dong X."/>
        </authorList>
    </citation>
    <scope>NUCLEOTIDE SEQUENCE</scope>
    <source>
        <strain evidence="5">ZWT</strain>
    </source>
</reference>